<sequence length="146" mass="16218">MKATEIFVNLPVKNLDRAVEFFTKLGFTFNPQFTDEKATCMIIGENIYAMLLVEPFFETFLKGKKTIADAATTTEVLNAISLESREAVDKIVEDAVAAGGSEFTEAQDHGWMYSRNFQDLDGHVWEFLYADMAVLGDTNAAEASKA</sequence>
<dbReference type="GO" id="GO:0051213">
    <property type="term" value="F:dioxygenase activity"/>
    <property type="evidence" value="ECO:0007669"/>
    <property type="project" value="UniProtKB-KW"/>
</dbReference>
<dbReference type="EMBL" id="QGDC01000002">
    <property type="protein sequence ID" value="RCH56212.1"/>
    <property type="molecule type" value="Genomic_DNA"/>
</dbReference>
<dbReference type="InterPro" id="IPR053863">
    <property type="entry name" value="Glyoxy/Ble-like_N"/>
</dbReference>
<dbReference type="InterPro" id="IPR037523">
    <property type="entry name" value="VOC_core"/>
</dbReference>
<dbReference type="PANTHER" id="PTHR36503">
    <property type="entry name" value="BLR2520 PROTEIN"/>
    <property type="match status" value="1"/>
</dbReference>
<proteinExistence type="predicted"/>
<evidence type="ECO:0000313" key="2">
    <source>
        <dbReference type="EMBL" id="RCH56212.1"/>
    </source>
</evidence>
<dbReference type="Pfam" id="PF22677">
    <property type="entry name" value="Ble-like_N"/>
    <property type="match status" value="1"/>
</dbReference>
<feature type="domain" description="VOC" evidence="1">
    <location>
        <begin position="3"/>
        <end position="130"/>
    </location>
</feature>
<dbReference type="RefSeq" id="WP_114004249.1">
    <property type="nucleotide sequence ID" value="NZ_QGDC01000002.1"/>
</dbReference>
<organism evidence="2 3">
    <name type="scientific">Mucilaginibacter hurinus</name>
    <dbReference type="NCBI Taxonomy" id="2201324"/>
    <lineage>
        <taxon>Bacteria</taxon>
        <taxon>Pseudomonadati</taxon>
        <taxon>Bacteroidota</taxon>
        <taxon>Sphingobacteriia</taxon>
        <taxon>Sphingobacteriales</taxon>
        <taxon>Sphingobacteriaceae</taxon>
        <taxon>Mucilaginibacter</taxon>
    </lineage>
</organism>
<evidence type="ECO:0000259" key="1">
    <source>
        <dbReference type="PROSITE" id="PS51819"/>
    </source>
</evidence>
<reference evidence="2 3" key="1">
    <citation type="submission" date="2018-05" db="EMBL/GenBank/DDBJ databases">
        <title>Mucilaginibacter hurinus sp. nov., isolated from briquette warehouse soil.</title>
        <authorList>
            <person name="Choi L."/>
        </authorList>
    </citation>
    <scope>NUCLEOTIDE SEQUENCE [LARGE SCALE GENOMIC DNA]</scope>
    <source>
        <strain evidence="2 3">ZR32</strain>
    </source>
</reference>
<protein>
    <submittedName>
        <fullName evidence="2">Glyoxalase/bleomycin resistance/extradiol dioxygenase family protein</fullName>
    </submittedName>
</protein>
<accession>A0A367GRY8</accession>
<keyword evidence="2" id="KW-0223">Dioxygenase</keyword>
<dbReference type="PANTHER" id="PTHR36503:SF2">
    <property type="entry name" value="BLR2408 PROTEIN"/>
    <property type="match status" value="1"/>
</dbReference>
<evidence type="ECO:0000313" key="3">
    <source>
        <dbReference type="Proteomes" id="UP000253209"/>
    </source>
</evidence>
<keyword evidence="2" id="KW-0560">Oxidoreductase</keyword>
<dbReference type="PROSITE" id="PS51819">
    <property type="entry name" value="VOC"/>
    <property type="match status" value="1"/>
</dbReference>
<gene>
    <name evidence="2" type="ORF">DJ568_05625</name>
</gene>
<dbReference type="InterPro" id="IPR029068">
    <property type="entry name" value="Glyas_Bleomycin-R_OHBP_Dase"/>
</dbReference>
<dbReference type="SUPFAM" id="SSF54593">
    <property type="entry name" value="Glyoxalase/Bleomycin resistance protein/Dihydroxybiphenyl dioxygenase"/>
    <property type="match status" value="1"/>
</dbReference>
<dbReference type="OrthoDB" id="9798430at2"/>
<name>A0A367GRY8_9SPHI</name>
<keyword evidence="3" id="KW-1185">Reference proteome</keyword>
<comment type="caution">
    <text evidence="2">The sequence shown here is derived from an EMBL/GenBank/DDBJ whole genome shotgun (WGS) entry which is preliminary data.</text>
</comment>
<dbReference type="Gene3D" id="3.10.180.10">
    <property type="entry name" value="2,3-Dihydroxybiphenyl 1,2-Dioxygenase, domain 1"/>
    <property type="match status" value="1"/>
</dbReference>
<dbReference type="Proteomes" id="UP000253209">
    <property type="component" value="Unassembled WGS sequence"/>
</dbReference>
<dbReference type="AlphaFoldDB" id="A0A367GRY8"/>